<gene>
    <name evidence="1" type="ORF">CJN711_LOCUS15843</name>
    <name evidence="2" type="ORF">KQP761_LOCUS20474</name>
    <name evidence="3" type="ORF">WKI299_LOCUS36292</name>
</gene>
<dbReference type="EMBL" id="CAJNOW010010658">
    <property type="protein sequence ID" value="CAF1584215.1"/>
    <property type="molecule type" value="Genomic_DNA"/>
</dbReference>
<name>A0A815C2K3_9BILA</name>
<evidence type="ECO:0000313" key="4">
    <source>
        <dbReference type="Proteomes" id="UP000663855"/>
    </source>
</evidence>
<protein>
    <recommendedName>
        <fullName evidence="5">DUF3445 domain-containing protein</fullName>
    </recommendedName>
</protein>
<dbReference type="EMBL" id="CAJNOV010007339">
    <property type="protein sequence ID" value="CAF1278316.1"/>
    <property type="molecule type" value="Genomic_DNA"/>
</dbReference>
<reference evidence="1" key="1">
    <citation type="submission" date="2021-02" db="EMBL/GenBank/DDBJ databases">
        <authorList>
            <person name="Nowell W R."/>
        </authorList>
    </citation>
    <scope>NUCLEOTIDE SEQUENCE</scope>
</reference>
<dbReference type="Proteomes" id="UP000663856">
    <property type="component" value="Unassembled WGS sequence"/>
</dbReference>
<comment type="caution">
    <text evidence="1">The sequence shown here is derived from an EMBL/GenBank/DDBJ whole genome shotgun (WGS) entry which is preliminary data.</text>
</comment>
<dbReference type="AlphaFoldDB" id="A0A815C2K3"/>
<accession>A0A815C2K3</accession>
<dbReference type="InterPro" id="IPR021848">
    <property type="entry name" value="HODM_asu-like"/>
</dbReference>
<dbReference type="EMBL" id="CAJNRF010017695">
    <property type="protein sequence ID" value="CAF2236462.1"/>
    <property type="molecule type" value="Genomic_DNA"/>
</dbReference>
<evidence type="ECO:0000313" key="3">
    <source>
        <dbReference type="EMBL" id="CAF2236462.1"/>
    </source>
</evidence>
<organism evidence="1 4">
    <name type="scientific">Rotaria magnacalcarata</name>
    <dbReference type="NCBI Taxonomy" id="392030"/>
    <lineage>
        <taxon>Eukaryota</taxon>
        <taxon>Metazoa</taxon>
        <taxon>Spiralia</taxon>
        <taxon>Gnathifera</taxon>
        <taxon>Rotifera</taxon>
        <taxon>Eurotatoria</taxon>
        <taxon>Bdelloidea</taxon>
        <taxon>Philodinida</taxon>
        <taxon>Philodinidae</taxon>
        <taxon>Rotaria</taxon>
    </lineage>
</organism>
<dbReference type="OrthoDB" id="497541at2759"/>
<dbReference type="Proteomes" id="UP000663834">
    <property type="component" value="Unassembled WGS sequence"/>
</dbReference>
<sequence>MIALIYITIALIAIYFLFNFLKADSNDRARPQVNLEKTPEEMSMPIYRPFRDGPFQMTMGLQSLPTHEWIQIDPNYRQQIQLKQRLLNSPRRNDLFVYKDEAYAASMETLKMLIAYLPFKYPNMFQRNNSKTKIMNLITKQTFNLIESDHLHPLEIAAYLVQEDLVIMQRDPTEEIYHANALAVCFPSGWLPKSKFGLSLAAVHMPQVPFFQDKLRISMERYFLKLKEEKPVQRVNWTLQIGDNLCSIEIGDNQNETITKENAGQLMYLRCERQTLRRLPESDAILFTIKTYMTKIEDLCRKDAKMAKRLAGAVRNWPSEMIEYKGADQYKDGLLGYLDTVSSI</sequence>
<dbReference type="Pfam" id="PF11927">
    <property type="entry name" value="HODM_asu-like"/>
    <property type="match status" value="1"/>
</dbReference>
<dbReference type="EMBL" id="CAJNOV010007339">
    <property type="protein sequence ID" value="CAF1278334.1"/>
    <property type="molecule type" value="Genomic_DNA"/>
</dbReference>
<evidence type="ECO:0000313" key="1">
    <source>
        <dbReference type="EMBL" id="CAF1278334.1"/>
    </source>
</evidence>
<evidence type="ECO:0008006" key="5">
    <source>
        <dbReference type="Google" id="ProtNLM"/>
    </source>
</evidence>
<dbReference type="Proteomes" id="UP000663855">
    <property type="component" value="Unassembled WGS sequence"/>
</dbReference>
<evidence type="ECO:0000313" key="2">
    <source>
        <dbReference type="EMBL" id="CAF1584215.1"/>
    </source>
</evidence>
<proteinExistence type="predicted"/>